<dbReference type="EMBL" id="MNPL01003720">
    <property type="protein sequence ID" value="OQR77303.1"/>
    <property type="molecule type" value="Genomic_DNA"/>
</dbReference>
<feature type="compositionally biased region" description="Basic and acidic residues" evidence="4">
    <location>
        <begin position="181"/>
        <end position="199"/>
    </location>
</feature>
<feature type="region of interest" description="Disordered" evidence="4">
    <location>
        <begin position="165"/>
        <end position="253"/>
    </location>
</feature>
<dbReference type="Pfam" id="PF01918">
    <property type="entry name" value="Alba"/>
    <property type="match status" value="1"/>
</dbReference>
<feature type="domain" description="DNA/RNA-binding protein Alba-like" evidence="5">
    <location>
        <begin position="30"/>
        <end position="90"/>
    </location>
</feature>
<evidence type="ECO:0000256" key="4">
    <source>
        <dbReference type="SAM" id="MobiDB-lite"/>
    </source>
</evidence>
<dbReference type="AlphaFoldDB" id="A0A1V9XV51"/>
<dbReference type="InterPro" id="IPR051958">
    <property type="entry name" value="Alba-like_NAB"/>
</dbReference>
<accession>A0A1V9XV51</accession>
<dbReference type="PANTHER" id="PTHR13516:SF4">
    <property type="entry name" value="FI09323P"/>
    <property type="match status" value="1"/>
</dbReference>
<dbReference type="GO" id="GO:0000172">
    <property type="term" value="C:ribonuclease MRP complex"/>
    <property type="evidence" value="ECO:0007669"/>
    <property type="project" value="TreeGrafter"/>
</dbReference>
<reference evidence="6 7" key="1">
    <citation type="journal article" date="2017" name="Gigascience">
        <title>Draft genome of the honey bee ectoparasitic mite, Tropilaelaps mercedesae, is shaped by the parasitic life history.</title>
        <authorList>
            <person name="Dong X."/>
            <person name="Armstrong S.D."/>
            <person name="Xia D."/>
            <person name="Makepeace B.L."/>
            <person name="Darby A.C."/>
            <person name="Kadowaki T."/>
        </authorList>
    </citation>
    <scope>NUCLEOTIDE SEQUENCE [LARGE SCALE GENOMIC DNA]</scope>
    <source>
        <strain evidence="6">Wuxi-XJTLU</strain>
    </source>
</reference>
<evidence type="ECO:0000256" key="1">
    <source>
        <dbReference type="ARBA" id="ARBA00004123"/>
    </source>
</evidence>
<feature type="compositionally biased region" description="Polar residues" evidence="4">
    <location>
        <begin position="200"/>
        <end position="214"/>
    </location>
</feature>
<name>A0A1V9XV51_9ACAR</name>
<comment type="similarity">
    <text evidence="2">Belongs to the histone-like Alba family.</text>
</comment>
<dbReference type="GO" id="GO:0005634">
    <property type="term" value="C:nucleus"/>
    <property type="evidence" value="ECO:0007669"/>
    <property type="project" value="UniProtKB-SubCell"/>
</dbReference>
<keyword evidence="7" id="KW-1185">Reference proteome</keyword>
<proteinExistence type="inferred from homology"/>
<feature type="compositionally biased region" description="Basic and acidic residues" evidence="4">
    <location>
        <begin position="232"/>
        <end position="246"/>
    </location>
</feature>
<dbReference type="InParanoid" id="A0A1V9XV51"/>
<dbReference type="InterPro" id="IPR002775">
    <property type="entry name" value="DNA/RNA-bd_Alba-like"/>
</dbReference>
<evidence type="ECO:0000259" key="5">
    <source>
        <dbReference type="Pfam" id="PF01918"/>
    </source>
</evidence>
<comment type="caution">
    <text evidence="6">The sequence shown here is derived from an EMBL/GenBank/DDBJ whole genome shotgun (WGS) entry which is preliminary data.</text>
</comment>
<dbReference type="GO" id="GO:0001682">
    <property type="term" value="P:tRNA 5'-leader removal"/>
    <property type="evidence" value="ECO:0007669"/>
    <property type="project" value="TreeGrafter"/>
</dbReference>
<dbReference type="Gene3D" id="3.30.110.20">
    <property type="entry name" value="Alba-like domain"/>
    <property type="match status" value="1"/>
</dbReference>
<dbReference type="InterPro" id="IPR036882">
    <property type="entry name" value="Alba-like_dom_sf"/>
</dbReference>
<dbReference type="GO" id="GO:0003723">
    <property type="term" value="F:RNA binding"/>
    <property type="evidence" value="ECO:0007669"/>
    <property type="project" value="TreeGrafter"/>
</dbReference>
<dbReference type="SUPFAM" id="SSF82704">
    <property type="entry name" value="AlbA-like"/>
    <property type="match status" value="1"/>
</dbReference>
<evidence type="ECO:0000313" key="6">
    <source>
        <dbReference type="EMBL" id="OQR77303.1"/>
    </source>
</evidence>
<dbReference type="PANTHER" id="PTHR13516">
    <property type="entry name" value="RIBONUCLEASE P SUBUNIT P25"/>
    <property type="match status" value="1"/>
</dbReference>
<evidence type="ECO:0000256" key="2">
    <source>
        <dbReference type="ARBA" id="ARBA00008018"/>
    </source>
</evidence>
<comment type="subcellular location">
    <subcellularLocation>
        <location evidence="1">Nucleus</location>
    </subcellularLocation>
</comment>
<dbReference type="FunCoup" id="A0A1V9XV51">
    <property type="interactions" value="103"/>
</dbReference>
<dbReference type="Proteomes" id="UP000192247">
    <property type="component" value="Unassembled WGS sequence"/>
</dbReference>
<dbReference type="STRING" id="418985.A0A1V9XV51"/>
<organism evidence="6 7">
    <name type="scientific">Tropilaelaps mercedesae</name>
    <dbReference type="NCBI Taxonomy" id="418985"/>
    <lineage>
        <taxon>Eukaryota</taxon>
        <taxon>Metazoa</taxon>
        <taxon>Ecdysozoa</taxon>
        <taxon>Arthropoda</taxon>
        <taxon>Chelicerata</taxon>
        <taxon>Arachnida</taxon>
        <taxon>Acari</taxon>
        <taxon>Parasitiformes</taxon>
        <taxon>Mesostigmata</taxon>
        <taxon>Gamasina</taxon>
        <taxon>Dermanyssoidea</taxon>
        <taxon>Laelapidae</taxon>
        <taxon>Tropilaelaps</taxon>
    </lineage>
</organism>
<keyword evidence="3" id="KW-0539">Nucleus</keyword>
<evidence type="ECO:0000256" key="3">
    <source>
        <dbReference type="ARBA" id="ARBA00023242"/>
    </source>
</evidence>
<dbReference type="OrthoDB" id="424402at2759"/>
<evidence type="ECO:0000313" key="7">
    <source>
        <dbReference type="Proteomes" id="UP000192247"/>
    </source>
</evidence>
<gene>
    <name evidence="6" type="ORF">BIW11_07187</name>
</gene>
<protein>
    <submittedName>
        <fullName evidence="6">Alba protein C9orf23-like</fullName>
    </submittedName>
</protein>
<sequence>MEKYDRGEIIDQDVNMPFPASFVDKDVPQLRVQAGSKIRNLLDFAFPAVKDKQQLVIVGCGPAISKVITVTEMLKRKERGLDQWNKIGYKQVLEYWEPKEEGMFRLQVTREIPVIHVLLSKTPLDASLPGVQKAMLKPTKQYAQKTTKGSKWIVRATRMENKKMNESTHGGVGKVGPGNTHIERRSGFKEPKDRSERRFNSGTENNRRAISSLASKAAKNRFRGYGQGWNRRPSDAAVEKDIETKETSTPVVI</sequence>